<dbReference type="EMBL" id="JAXCLW010000001">
    <property type="protein sequence ID" value="MDY0882179.1"/>
    <property type="molecule type" value="Genomic_DNA"/>
</dbReference>
<evidence type="ECO:0000313" key="7">
    <source>
        <dbReference type="EMBL" id="MDY0882179.1"/>
    </source>
</evidence>
<dbReference type="RefSeq" id="WP_320507208.1">
    <property type="nucleotide sequence ID" value="NZ_JAXCLW010000001.1"/>
</dbReference>
<dbReference type="PANTHER" id="PTHR10434:SF64">
    <property type="entry name" value="1-ACYL-SN-GLYCEROL-3-PHOSPHATE ACYLTRANSFERASE-RELATED"/>
    <property type="match status" value="1"/>
</dbReference>
<dbReference type="SMART" id="SM00563">
    <property type="entry name" value="PlsC"/>
    <property type="match status" value="1"/>
</dbReference>
<keyword evidence="4" id="KW-0443">Lipid metabolism</keyword>
<dbReference type="GO" id="GO:0016746">
    <property type="term" value="F:acyltransferase activity"/>
    <property type="evidence" value="ECO:0007669"/>
    <property type="project" value="UniProtKB-KW"/>
</dbReference>
<evidence type="ECO:0000313" key="8">
    <source>
        <dbReference type="Proteomes" id="UP001279642"/>
    </source>
</evidence>
<keyword evidence="5 7" id="KW-0012">Acyltransferase</keyword>
<gene>
    <name evidence="7" type="ORF">SMD27_04945</name>
</gene>
<accession>A0ABU5E7M5</accession>
<evidence type="ECO:0000256" key="1">
    <source>
        <dbReference type="ARBA" id="ARBA00005189"/>
    </source>
</evidence>
<comment type="caution">
    <text evidence="7">The sequence shown here is derived from an EMBL/GenBank/DDBJ whole genome shotgun (WGS) entry which is preliminary data.</text>
</comment>
<dbReference type="SUPFAM" id="SSF69593">
    <property type="entry name" value="Glycerol-3-phosphate (1)-acyltransferase"/>
    <property type="match status" value="1"/>
</dbReference>
<evidence type="ECO:0000256" key="3">
    <source>
        <dbReference type="ARBA" id="ARBA00022679"/>
    </source>
</evidence>
<keyword evidence="3" id="KW-0808">Transferase</keyword>
<keyword evidence="2" id="KW-0444">Lipid biosynthesis</keyword>
<dbReference type="CDD" id="cd07989">
    <property type="entry name" value="LPLAT_AGPAT-like"/>
    <property type="match status" value="1"/>
</dbReference>
<dbReference type="PANTHER" id="PTHR10434">
    <property type="entry name" value="1-ACYL-SN-GLYCEROL-3-PHOSPHATE ACYLTRANSFERASE"/>
    <property type="match status" value="1"/>
</dbReference>
<dbReference type="Proteomes" id="UP001279642">
    <property type="component" value="Unassembled WGS sequence"/>
</dbReference>
<keyword evidence="8" id="KW-1185">Reference proteome</keyword>
<sequence>MAAPSKMGSVEPGAPDVTLAMAVADRSQLTERQRAAQERRLAKRAAALAKVVAADAAEPIALGSSWLAAWRLAFYVGLTLPLMPVQLLLVSLGSGGAARLPLFYHRLCCRIFGFDIRVIGEISTRRPTLYVCNHTSYLDIPVLGSILPASFVAKTEVASWPGFGLLAKLQRTVFVDRRRGTSHQQREQLQERLDAGDNLILFPEGTSNDGNRVLPFRSALLSVAEARPHGQPLTVQPVSISYVGLNGLPLGHGLRPLLAWYGDMTLGGHLWTFCRLGRVRVVVEFHPVTDVTAFPSRKELTRYCLDRVADGVSRAIAGLTGALSPVQSGTVKKD</sequence>
<name>A0ABU5E7M5_9PROT</name>
<feature type="domain" description="Phospholipid/glycerol acyltransferase" evidence="6">
    <location>
        <begin position="128"/>
        <end position="243"/>
    </location>
</feature>
<organism evidence="7 8">
    <name type="scientific">Dongia soli</name>
    <dbReference type="NCBI Taxonomy" id="600628"/>
    <lineage>
        <taxon>Bacteria</taxon>
        <taxon>Pseudomonadati</taxon>
        <taxon>Pseudomonadota</taxon>
        <taxon>Alphaproteobacteria</taxon>
        <taxon>Rhodospirillales</taxon>
        <taxon>Dongiaceae</taxon>
        <taxon>Dongia</taxon>
    </lineage>
</organism>
<reference evidence="7 8" key="1">
    <citation type="journal article" date="2016" name="Antonie Van Leeuwenhoek">
        <title>Dongia soli sp. nov., isolated from soil from Dokdo, Korea.</title>
        <authorList>
            <person name="Kim D.U."/>
            <person name="Lee H."/>
            <person name="Kim H."/>
            <person name="Kim S.G."/>
            <person name="Ka J.O."/>
        </authorList>
    </citation>
    <scope>NUCLEOTIDE SEQUENCE [LARGE SCALE GENOMIC DNA]</scope>
    <source>
        <strain evidence="7 8">D78</strain>
    </source>
</reference>
<dbReference type="InterPro" id="IPR002123">
    <property type="entry name" value="Plipid/glycerol_acylTrfase"/>
</dbReference>
<proteinExistence type="predicted"/>
<evidence type="ECO:0000259" key="6">
    <source>
        <dbReference type="SMART" id="SM00563"/>
    </source>
</evidence>
<comment type="pathway">
    <text evidence="1">Lipid metabolism.</text>
</comment>
<protein>
    <submittedName>
        <fullName evidence="7">Lysophospholipid acyltransferase family protein</fullName>
    </submittedName>
</protein>
<evidence type="ECO:0000256" key="5">
    <source>
        <dbReference type="ARBA" id="ARBA00023315"/>
    </source>
</evidence>
<evidence type="ECO:0000256" key="4">
    <source>
        <dbReference type="ARBA" id="ARBA00023098"/>
    </source>
</evidence>
<evidence type="ECO:0000256" key="2">
    <source>
        <dbReference type="ARBA" id="ARBA00022516"/>
    </source>
</evidence>
<dbReference type="Pfam" id="PF01553">
    <property type="entry name" value="Acyltransferase"/>
    <property type="match status" value="1"/>
</dbReference>